<dbReference type="Pfam" id="PF07635">
    <property type="entry name" value="PSCyt1"/>
    <property type="match status" value="1"/>
</dbReference>
<dbReference type="RefSeq" id="WP_277859927.1">
    <property type="nucleotide sequence ID" value="NZ_JARRAG010000001.1"/>
</dbReference>
<evidence type="ECO:0000256" key="3">
    <source>
        <dbReference type="SAM" id="MobiDB-lite"/>
    </source>
</evidence>
<gene>
    <name evidence="5" type="ORF">PZE19_07345</name>
</gene>
<dbReference type="SUPFAM" id="SSF46626">
    <property type="entry name" value="Cytochrome c"/>
    <property type="match status" value="1"/>
</dbReference>
<keyword evidence="1" id="KW-0732">Signal</keyword>
<comment type="caution">
    <text evidence="5">The sequence shown here is derived from an EMBL/GenBank/DDBJ whole genome shotgun (WGS) entry which is preliminary data.</text>
</comment>
<protein>
    <submittedName>
        <fullName evidence="5">DUF1553 domain-containing protein</fullName>
    </submittedName>
</protein>
<dbReference type="PANTHER" id="PTHR35889:SF3">
    <property type="entry name" value="F-BOX DOMAIN-CONTAINING PROTEIN"/>
    <property type="match status" value="1"/>
</dbReference>
<proteinExistence type="predicted"/>
<dbReference type="InterPro" id="IPR011429">
    <property type="entry name" value="Cyt_c_Planctomycete-type"/>
</dbReference>
<evidence type="ECO:0000256" key="2">
    <source>
        <dbReference type="ARBA" id="ARBA00023157"/>
    </source>
</evidence>
<dbReference type="Pfam" id="PF07583">
    <property type="entry name" value="PSCyt2"/>
    <property type="match status" value="1"/>
</dbReference>
<keyword evidence="2" id="KW-1015">Disulfide bond</keyword>
<dbReference type="InterPro" id="IPR022655">
    <property type="entry name" value="DUF1553"/>
</dbReference>
<dbReference type="Gene3D" id="2.60.120.200">
    <property type="match status" value="1"/>
</dbReference>
<feature type="domain" description="LamG-like jellyroll fold" evidence="4">
    <location>
        <begin position="488"/>
        <end position="632"/>
    </location>
</feature>
<evidence type="ECO:0000256" key="1">
    <source>
        <dbReference type="ARBA" id="ARBA00022729"/>
    </source>
</evidence>
<keyword evidence="6" id="KW-1185">Reference proteome</keyword>
<dbReference type="InterPro" id="IPR013320">
    <property type="entry name" value="ConA-like_dom_sf"/>
</dbReference>
<dbReference type="Pfam" id="PF07587">
    <property type="entry name" value="PSD1"/>
    <property type="match status" value="1"/>
</dbReference>
<dbReference type="PANTHER" id="PTHR35889">
    <property type="entry name" value="CYCLOINULO-OLIGOSACCHARIDE FRUCTANOTRANSFERASE-RELATED"/>
    <property type="match status" value="1"/>
</dbReference>
<evidence type="ECO:0000313" key="6">
    <source>
        <dbReference type="Proteomes" id="UP001216907"/>
    </source>
</evidence>
<dbReference type="InterPro" id="IPR011444">
    <property type="entry name" value="DUF1549"/>
</dbReference>
<dbReference type="InterPro" id="IPR006558">
    <property type="entry name" value="LamG-like"/>
</dbReference>
<dbReference type="SUPFAM" id="SSF49899">
    <property type="entry name" value="Concanavalin A-like lectins/glucanases"/>
    <property type="match status" value="1"/>
</dbReference>
<feature type="region of interest" description="Disordered" evidence="3">
    <location>
        <begin position="1"/>
        <end position="23"/>
    </location>
</feature>
<sequence length="1053" mass="116788">MILSAWAAARADDPPPKPGADERVDFNRQVRAVLSDKCFHCHGPDPKNRKAGLRLDTKEGAFGETKTGLRAVVPGDVDASELVARITSDDEGERMPPKSLGRELTPHETDLLRRWVEQGAEWKDHWAFIPPERPTLPDVARKDWPENPIDRLVLARLESEGLAPSPEAPRERLIRRVTFDLTGLPPTLDEIDAFLADSRPGAYSRVVDRLLASPRFGERMAVDWLDVARYADTFGYQADVYRAMWPWRDWVVRAFNTNLPYNQFIEWQLAGDLMPEPSRDMVLATAFNRNHRQTNEGGSIEAEWRTEYVADRTITYSAAFLGLTFECARCHSHKYDPITQKDFYSLFSFFNSIDESGLYSHFTDAVPTPTLWLTDVEREKALAEASSRVTAAEAQAAGLAESRRPAFESWLNSLDRANPKPAVLSGRIGDFPLDAVDAGGATANRVDPAKPGKAIEGPKVVEGRVGKALKFDGENSVSLPLGNFDRFQPFSLAFWMKTPDVKERAVVLRRSPAWTDAGSRGYQILIEDGRLTAALVHFWPGNAIGVAAHDPLPVNQWVHVVMTYDGSSRAAGLRLFVDGRPAAVDVVRDKLTKTIAGGGSDELTIGQRFRDRGFKDGEVDELQVFDRSLAPIEAAQLHDGKTLDDRLAAAPASLHPEDRERLFAYYLANVDPEAKTAYASLIEARTARDRLADPIVEIMAMKEMAEPRPTFVLNRGAYDAPGERVSPDTPKSLLPFSADLPRNRLGLARWTTDPKNPLTARVTVNRWWQSIFGRGLVSTPEDFGAQGQLPSHPPLLDWLARELVDSGWNVKHVLRTIVTSATYRQASDASPEMQARDPDDVLLARGPRDRLSAEMIRDDALAAGGLLVGVMGGPAVKPFQPAGLWEEKSNLPFVRDVGPGSHRRSLYTYWKRTSPPPAMLTFDAANREVCAVKRQPTATPLQALVLLNDPQFVEAARALAERSLREGGATTRERVAFVFRVLTGRRPDEAETSILEALYREQYDEFASGRADADKLLAVGDAPRDLALDAHACAAMTVVAQAMLNYDETVMKR</sequence>
<dbReference type="Proteomes" id="UP001216907">
    <property type="component" value="Unassembled WGS sequence"/>
</dbReference>
<dbReference type="EMBL" id="JARRAG010000001">
    <property type="protein sequence ID" value="MDG3003577.1"/>
    <property type="molecule type" value="Genomic_DNA"/>
</dbReference>
<dbReference type="InterPro" id="IPR036909">
    <property type="entry name" value="Cyt_c-like_dom_sf"/>
</dbReference>
<organism evidence="5 6">
    <name type="scientific">Paludisphaera mucosa</name>
    <dbReference type="NCBI Taxonomy" id="3030827"/>
    <lineage>
        <taxon>Bacteria</taxon>
        <taxon>Pseudomonadati</taxon>
        <taxon>Planctomycetota</taxon>
        <taxon>Planctomycetia</taxon>
        <taxon>Isosphaerales</taxon>
        <taxon>Isosphaeraceae</taxon>
        <taxon>Paludisphaera</taxon>
    </lineage>
</organism>
<evidence type="ECO:0000259" key="4">
    <source>
        <dbReference type="SMART" id="SM00560"/>
    </source>
</evidence>
<dbReference type="Pfam" id="PF13385">
    <property type="entry name" value="Laminin_G_3"/>
    <property type="match status" value="1"/>
</dbReference>
<accession>A0ABT6F7L2</accession>
<reference evidence="5 6" key="1">
    <citation type="submission" date="2023-03" db="EMBL/GenBank/DDBJ databases">
        <title>Paludisphaera mucosa sp. nov. a novel planctomycete from northern fen.</title>
        <authorList>
            <person name="Ivanova A."/>
        </authorList>
    </citation>
    <scope>NUCLEOTIDE SEQUENCE [LARGE SCALE GENOMIC DNA]</scope>
    <source>
        <strain evidence="5 6">Pla2</strain>
    </source>
</reference>
<dbReference type="SMART" id="SM00560">
    <property type="entry name" value="LamGL"/>
    <property type="match status" value="1"/>
</dbReference>
<evidence type="ECO:0000313" key="5">
    <source>
        <dbReference type="EMBL" id="MDG3003577.1"/>
    </source>
</evidence>
<name>A0ABT6F7L2_9BACT</name>
<feature type="compositionally biased region" description="Basic and acidic residues" evidence="3">
    <location>
        <begin position="10"/>
        <end position="23"/>
    </location>
</feature>